<comment type="subcellular location">
    <subcellularLocation>
        <location evidence="1">Cell outer membrane</location>
    </subcellularLocation>
</comment>
<keyword evidence="3" id="KW-0472">Membrane</keyword>
<dbReference type="EMBL" id="CP136862">
    <property type="protein sequence ID" value="WOJ89912.1"/>
    <property type="molecule type" value="Genomic_DNA"/>
</dbReference>
<dbReference type="InterPro" id="IPR027385">
    <property type="entry name" value="Beta-barrel_OMP"/>
</dbReference>
<name>A0ABZ0HT03_9HYPH</name>
<reference evidence="8 9" key="1">
    <citation type="submission" date="2023-10" db="EMBL/GenBank/DDBJ databases">
        <title>Novel methanotroph of the genus Methylocapsa from a subarctic wetland.</title>
        <authorList>
            <person name="Belova S.E."/>
            <person name="Oshkin I.Y."/>
            <person name="Miroshnikov K."/>
            <person name="Dedysh S.N."/>
        </authorList>
    </citation>
    <scope>NUCLEOTIDE SEQUENCE [LARGE SCALE GENOMIC DNA]</scope>
    <source>
        <strain evidence="8 9">RX1</strain>
    </source>
</reference>
<dbReference type="InterPro" id="IPR051692">
    <property type="entry name" value="OMP-like"/>
</dbReference>
<keyword evidence="4" id="KW-0998">Cell outer membrane</keyword>
<keyword evidence="9" id="KW-1185">Reference proteome</keyword>
<dbReference type="Pfam" id="PF13505">
    <property type="entry name" value="OMP_b-brl"/>
    <property type="match status" value="1"/>
</dbReference>
<evidence type="ECO:0000256" key="3">
    <source>
        <dbReference type="ARBA" id="ARBA00023136"/>
    </source>
</evidence>
<comment type="similarity">
    <text evidence="5">Belongs to the Omp25/RopB family.</text>
</comment>
<organism evidence="8 9">
    <name type="scientific">Methylocapsa polymorpha</name>
    <dbReference type="NCBI Taxonomy" id="3080828"/>
    <lineage>
        <taxon>Bacteria</taxon>
        <taxon>Pseudomonadati</taxon>
        <taxon>Pseudomonadota</taxon>
        <taxon>Alphaproteobacteria</taxon>
        <taxon>Hyphomicrobiales</taxon>
        <taxon>Beijerinckiaceae</taxon>
        <taxon>Methylocapsa</taxon>
    </lineage>
</organism>
<evidence type="ECO:0000256" key="2">
    <source>
        <dbReference type="ARBA" id="ARBA00022729"/>
    </source>
</evidence>
<protein>
    <submittedName>
        <fullName evidence="8">Porin family protein</fullName>
    </submittedName>
</protein>
<evidence type="ECO:0000256" key="4">
    <source>
        <dbReference type="ARBA" id="ARBA00023237"/>
    </source>
</evidence>
<evidence type="ECO:0000313" key="8">
    <source>
        <dbReference type="EMBL" id="WOJ89912.1"/>
    </source>
</evidence>
<dbReference type="PANTHER" id="PTHR34001:SF3">
    <property type="entry name" value="BLL7405 PROTEIN"/>
    <property type="match status" value="1"/>
</dbReference>
<evidence type="ECO:0000256" key="6">
    <source>
        <dbReference type="SAM" id="SignalP"/>
    </source>
</evidence>
<keyword evidence="2 6" id="KW-0732">Signal</keyword>
<dbReference type="Proteomes" id="UP001626536">
    <property type="component" value="Chromosome"/>
</dbReference>
<evidence type="ECO:0000256" key="5">
    <source>
        <dbReference type="ARBA" id="ARBA00038306"/>
    </source>
</evidence>
<dbReference type="SUPFAM" id="SSF56925">
    <property type="entry name" value="OMPA-like"/>
    <property type="match status" value="1"/>
</dbReference>
<dbReference type="Gene3D" id="2.40.160.20">
    <property type="match status" value="1"/>
</dbReference>
<feature type="chain" id="PRO_5045112461" evidence="6">
    <location>
        <begin position="22"/>
        <end position="262"/>
    </location>
</feature>
<evidence type="ECO:0000256" key="1">
    <source>
        <dbReference type="ARBA" id="ARBA00004442"/>
    </source>
</evidence>
<accession>A0ABZ0HT03</accession>
<proteinExistence type="inferred from homology"/>
<sequence>MIRKLLLASVGAVALAGSALAADLPSRAPPPVYVPPVPIFTWTGVYIGGQIGYAWGNFNNSWGDGFGSFGGFSDQANGVIGGAHVGYNLQLGQWVVGLEGDVDGSSLSRNNNNRTFFDPALGAFVSGNINTNLDIQGSIRGRVGVAWDRVLLYGTGGVAFGGFHTTFNPFFTVGGAFGSGSANVDTTRVGWTVGGGLEYAVTNNWSVRAEYRYTDFGHTTWDPAFAFDNGIFIRRHVTENRVQVGFSYKFDTYAPAPVVAKY</sequence>
<evidence type="ECO:0000259" key="7">
    <source>
        <dbReference type="Pfam" id="PF13505"/>
    </source>
</evidence>
<feature type="domain" description="Outer membrane protein beta-barrel" evidence="7">
    <location>
        <begin position="41"/>
        <end position="250"/>
    </location>
</feature>
<gene>
    <name evidence="8" type="ORF">RZS28_00935</name>
</gene>
<dbReference type="RefSeq" id="WP_407339359.1">
    <property type="nucleotide sequence ID" value="NZ_CP136862.1"/>
</dbReference>
<dbReference type="InterPro" id="IPR011250">
    <property type="entry name" value="OMP/PagP_B-barrel"/>
</dbReference>
<dbReference type="PANTHER" id="PTHR34001">
    <property type="entry name" value="BLL7405 PROTEIN"/>
    <property type="match status" value="1"/>
</dbReference>
<evidence type="ECO:0000313" key="9">
    <source>
        <dbReference type="Proteomes" id="UP001626536"/>
    </source>
</evidence>
<feature type="signal peptide" evidence="6">
    <location>
        <begin position="1"/>
        <end position="21"/>
    </location>
</feature>